<evidence type="ECO:0000313" key="15">
    <source>
        <dbReference type="Proteomes" id="UP000307808"/>
    </source>
</evidence>
<dbReference type="RefSeq" id="WP_137064980.1">
    <property type="nucleotide sequence ID" value="NZ_CP040748.1"/>
</dbReference>
<comment type="function">
    <text evidence="9">The M ring may be actively involved in energy transduction.</text>
</comment>
<dbReference type="EMBL" id="SZPY01000001">
    <property type="protein sequence ID" value="TKI64522.1"/>
    <property type="molecule type" value="Genomic_DNA"/>
</dbReference>
<dbReference type="PIRSF" id="PIRSF004862">
    <property type="entry name" value="FliF"/>
    <property type="match status" value="1"/>
</dbReference>
<evidence type="ECO:0000259" key="12">
    <source>
        <dbReference type="Pfam" id="PF01514"/>
    </source>
</evidence>
<reference evidence="14 15" key="1">
    <citation type="submission" date="2019-04" db="EMBL/GenBank/DDBJ databases">
        <authorList>
            <person name="Dong K."/>
        </authorList>
    </citation>
    <scope>NUCLEOTIDE SEQUENCE [LARGE SCALE GENOMIC DNA]</scope>
    <source>
        <strain evidence="15">dk3543</strain>
    </source>
</reference>
<comment type="caution">
    <text evidence="14">The sequence shown here is derived from an EMBL/GenBank/DDBJ whole genome shotgun (WGS) entry which is preliminary data.</text>
</comment>
<keyword evidence="14" id="KW-0966">Cell projection</keyword>
<evidence type="ECO:0000256" key="8">
    <source>
        <dbReference type="ARBA" id="ARBA00023143"/>
    </source>
</evidence>
<dbReference type="GO" id="GO:0003774">
    <property type="term" value="F:cytoskeletal motor activity"/>
    <property type="evidence" value="ECO:0007669"/>
    <property type="project" value="InterPro"/>
</dbReference>
<dbReference type="Pfam" id="PF08345">
    <property type="entry name" value="YscJ_FliF_C"/>
    <property type="match status" value="1"/>
</dbReference>
<keyword evidence="14" id="KW-0282">Flagellum</keyword>
<dbReference type="PANTHER" id="PTHR30046:SF0">
    <property type="entry name" value="FLAGELLAR M-RING PROTEIN"/>
    <property type="match status" value="1"/>
</dbReference>
<gene>
    <name evidence="14" type="primary">fliF</name>
    <name evidence="14" type="ORF">FC770_05205</name>
</gene>
<evidence type="ECO:0000256" key="6">
    <source>
        <dbReference type="ARBA" id="ARBA00022989"/>
    </source>
</evidence>
<dbReference type="InterPro" id="IPR045851">
    <property type="entry name" value="AMP-bd_C_sf"/>
</dbReference>
<feature type="transmembrane region" description="Helical" evidence="11">
    <location>
        <begin position="25"/>
        <end position="46"/>
    </location>
</feature>
<dbReference type="GO" id="GO:0071973">
    <property type="term" value="P:bacterial-type flagellum-dependent cell motility"/>
    <property type="evidence" value="ECO:0007669"/>
    <property type="project" value="InterPro"/>
</dbReference>
<dbReference type="PRINTS" id="PR01009">
    <property type="entry name" value="FLGMRINGFLIF"/>
</dbReference>
<evidence type="ECO:0000256" key="11">
    <source>
        <dbReference type="SAM" id="Phobius"/>
    </source>
</evidence>
<keyword evidence="5 11" id="KW-0812">Transmembrane</keyword>
<evidence type="ECO:0000259" key="13">
    <source>
        <dbReference type="Pfam" id="PF08345"/>
    </source>
</evidence>
<evidence type="ECO:0000256" key="5">
    <source>
        <dbReference type="ARBA" id="ARBA00022692"/>
    </source>
</evidence>
<keyword evidence="14" id="KW-0969">Cilium</keyword>
<evidence type="ECO:0000256" key="2">
    <source>
        <dbReference type="ARBA" id="ARBA00004651"/>
    </source>
</evidence>
<organism evidence="14 15">
    <name type="scientific">Nocardioides jishulii</name>
    <dbReference type="NCBI Taxonomy" id="2575440"/>
    <lineage>
        <taxon>Bacteria</taxon>
        <taxon>Bacillati</taxon>
        <taxon>Actinomycetota</taxon>
        <taxon>Actinomycetes</taxon>
        <taxon>Propionibacteriales</taxon>
        <taxon>Nocardioidaceae</taxon>
        <taxon>Nocardioides</taxon>
    </lineage>
</organism>
<feature type="domain" description="Flagellar M-ring N-terminal" evidence="12">
    <location>
        <begin position="47"/>
        <end position="220"/>
    </location>
</feature>
<dbReference type="Gene3D" id="3.30.300.30">
    <property type="match status" value="1"/>
</dbReference>
<evidence type="ECO:0000256" key="10">
    <source>
        <dbReference type="SAM" id="MobiDB-lite"/>
    </source>
</evidence>
<feature type="domain" description="Flagellar M-ring C-terminal" evidence="13">
    <location>
        <begin position="252"/>
        <end position="401"/>
    </location>
</feature>
<feature type="region of interest" description="Disordered" evidence="10">
    <location>
        <begin position="275"/>
        <end position="337"/>
    </location>
</feature>
<dbReference type="InterPro" id="IPR013556">
    <property type="entry name" value="Flag_M-ring_C"/>
</dbReference>
<protein>
    <recommendedName>
        <fullName evidence="9">Flagellar M-ring protein</fullName>
    </recommendedName>
</protein>
<dbReference type="AlphaFoldDB" id="A0A4U2YUW0"/>
<accession>A0A4U2YUW0</accession>
<sequence length="528" mass="55468">MKETATRLLARVRESLAGFSTGQKAIAGVGVLALLLAGFMVFRWVATPSYSPLYSQMSSEDAAAVIEELTATGVPHKLSDDGNTVLVPKEQVHETRIALSGEGLPANKDGGYSLLDEQSLSTSQFQEQTSFKRAMEGELASTIEAIDGVSTAVVHLAMPAKQVFAKEQDPTTASVLVDTQAGKAFTPEQVQAVVHLIASSVDGLAPEKVTVADASGRVLSADAASGGLGAGTRTQAIQEHQDELNAKIQRTLDTVVGPGNSTVAVTANLDFDKSVSTSTTYESDPEAKPLSSNRQRETYTGPGAPGVGGVVGPEGNTEIDGNGNGNGNYAKNSTTEDNAVNSVVERRESAPGAVDSLHIGVALDSNAPIKVSNADMRRLIAAAIGEDLDRGDTVEVTSMPFDRSAQEAAEAELADAEKAEAEAALLALIRNVALGVVVVMVGLLAWMQGRRRARARADATSYVVEQLRLDAQTRAEALPEAPSPALAALESAEHDEVEKMRDELAALVERQPEDVAALLRGWLVEPPR</sequence>
<keyword evidence="6 11" id="KW-1133">Transmembrane helix</keyword>
<dbReference type="OrthoDB" id="9807026at2"/>
<dbReference type="InterPro" id="IPR000067">
    <property type="entry name" value="FlgMring_FliF"/>
</dbReference>
<dbReference type="Proteomes" id="UP000307808">
    <property type="component" value="Unassembled WGS sequence"/>
</dbReference>
<dbReference type="InterPro" id="IPR043427">
    <property type="entry name" value="YscJ/FliF"/>
</dbReference>
<name>A0A4U2YUW0_9ACTN</name>
<keyword evidence="7 11" id="KW-0472">Membrane</keyword>
<dbReference type="InterPro" id="IPR006182">
    <property type="entry name" value="FliF_N_dom"/>
</dbReference>
<dbReference type="GO" id="GO:0005886">
    <property type="term" value="C:plasma membrane"/>
    <property type="evidence" value="ECO:0007669"/>
    <property type="project" value="UniProtKB-SubCell"/>
</dbReference>
<evidence type="ECO:0000256" key="4">
    <source>
        <dbReference type="ARBA" id="ARBA00022475"/>
    </source>
</evidence>
<evidence type="ECO:0000256" key="1">
    <source>
        <dbReference type="ARBA" id="ARBA00004117"/>
    </source>
</evidence>
<dbReference type="GO" id="GO:0009431">
    <property type="term" value="C:bacterial-type flagellum basal body, MS ring"/>
    <property type="evidence" value="ECO:0007669"/>
    <property type="project" value="InterPro"/>
</dbReference>
<keyword evidence="8 9" id="KW-0975">Bacterial flagellum</keyword>
<proteinExistence type="inferred from homology"/>
<dbReference type="Pfam" id="PF01514">
    <property type="entry name" value="YscJ_FliF"/>
    <property type="match status" value="1"/>
</dbReference>
<keyword evidence="15" id="KW-1185">Reference proteome</keyword>
<evidence type="ECO:0000256" key="9">
    <source>
        <dbReference type="PIRNR" id="PIRNR004862"/>
    </source>
</evidence>
<comment type="subcellular location">
    <subcellularLocation>
        <location evidence="1 9">Bacterial flagellum basal body</location>
    </subcellularLocation>
    <subcellularLocation>
        <location evidence="2">Cell membrane</location>
        <topology evidence="2">Multi-pass membrane protein</topology>
    </subcellularLocation>
</comment>
<dbReference type="NCBIfam" id="TIGR00206">
    <property type="entry name" value="fliF"/>
    <property type="match status" value="1"/>
</dbReference>
<feature type="compositionally biased region" description="Gly residues" evidence="10">
    <location>
        <begin position="303"/>
        <end position="312"/>
    </location>
</feature>
<keyword evidence="4" id="KW-1003">Cell membrane</keyword>
<evidence type="ECO:0000256" key="3">
    <source>
        <dbReference type="ARBA" id="ARBA00007971"/>
    </source>
</evidence>
<feature type="transmembrane region" description="Helical" evidence="11">
    <location>
        <begin position="423"/>
        <end position="446"/>
    </location>
</feature>
<comment type="similarity">
    <text evidence="3 9">Belongs to the FliF family.</text>
</comment>
<evidence type="ECO:0000256" key="7">
    <source>
        <dbReference type="ARBA" id="ARBA00023136"/>
    </source>
</evidence>
<dbReference type="PANTHER" id="PTHR30046">
    <property type="entry name" value="FLAGELLAR M-RING PROTEIN"/>
    <property type="match status" value="1"/>
</dbReference>
<evidence type="ECO:0000313" key="14">
    <source>
        <dbReference type="EMBL" id="TKI64522.1"/>
    </source>
</evidence>